<feature type="non-terminal residue" evidence="2">
    <location>
        <position position="1"/>
    </location>
</feature>
<dbReference type="Proteomes" id="UP000265520">
    <property type="component" value="Unassembled WGS sequence"/>
</dbReference>
<name>A0A392URZ9_9FABA</name>
<evidence type="ECO:0000256" key="1">
    <source>
        <dbReference type="SAM" id="MobiDB-lite"/>
    </source>
</evidence>
<gene>
    <name evidence="2" type="ORF">A2U01_0100017</name>
</gene>
<dbReference type="AlphaFoldDB" id="A0A392URZ9"/>
<sequence>QWRQNGGVTSAGSGFGRQIDGGEWRSGHATVRSRDGVTVM</sequence>
<protein>
    <submittedName>
        <fullName evidence="2">Uncharacterized protein</fullName>
    </submittedName>
</protein>
<organism evidence="2 3">
    <name type="scientific">Trifolium medium</name>
    <dbReference type="NCBI Taxonomy" id="97028"/>
    <lineage>
        <taxon>Eukaryota</taxon>
        <taxon>Viridiplantae</taxon>
        <taxon>Streptophyta</taxon>
        <taxon>Embryophyta</taxon>
        <taxon>Tracheophyta</taxon>
        <taxon>Spermatophyta</taxon>
        <taxon>Magnoliopsida</taxon>
        <taxon>eudicotyledons</taxon>
        <taxon>Gunneridae</taxon>
        <taxon>Pentapetalae</taxon>
        <taxon>rosids</taxon>
        <taxon>fabids</taxon>
        <taxon>Fabales</taxon>
        <taxon>Fabaceae</taxon>
        <taxon>Papilionoideae</taxon>
        <taxon>50 kb inversion clade</taxon>
        <taxon>NPAAA clade</taxon>
        <taxon>Hologalegina</taxon>
        <taxon>IRL clade</taxon>
        <taxon>Trifolieae</taxon>
        <taxon>Trifolium</taxon>
    </lineage>
</organism>
<keyword evidence="3" id="KW-1185">Reference proteome</keyword>
<evidence type="ECO:0000313" key="2">
    <source>
        <dbReference type="EMBL" id="MCI78746.1"/>
    </source>
</evidence>
<dbReference type="EMBL" id="LXQA010958057">
    <property type="protein sequence ID" value="MCI78746.1"/>
    <property type="molecule type" value="Genomic_DNA"/>
</dbReference>
<accession>A0A392URZ9</accession>
<reference evidence="2 3" key="1">
    <citation type="journal article" date="2018" name="Front. Plant Sci.">
        <title>Red Clover (Trifolium pratense) and Zigzag Clover (T. medium) - A Picture of Genomic Similarities and Differences.</title>
        <authorList>
            <person name="Dluhosova J."/>
            <person name="Istvanek J."/>
            <person name="Nedelnik J."/>
            <person name="Repkova J."/>
        </authorList>
    </citation>
    <scope>NUCLEOTIDE SEQUENCE [LARGE SCALE GENOMIC DNA]</scope>
    <source>
        <strain evidence="3">cv. 10/8</strain>
        <tissue evidence="2">Leaf</tissue>
    </source>
</reference>
<feature type="compositionally biased region" description="Polar residues" evidence="1">
    <location>
        <begin position="1"/>
        <end position="12"/>
    </location>
</feature>
<comment type="caution">
    <text evidence="2">The sequence shown here is derived from an EMBL/GenBank/DDBJ whole genome shotgun (WGS) entry which is preliminary data.</text>
</comment>
<feature type="region of interest" description="Disordered" evidence="1">
    <location>
        <begin position="1"/>
        <end position="40"/>
    </location>
</feature>
<evidence type="ECO:0000313" key="3">
    <source>
        <dbReference type="Proteomes" id="UP000265520"/>
    </source>
</evidence>
<proteinExistence type="predicted"/>